<evidence type="ECO:0000256" key="2">
    <source>
        <dbReference type="SAM" id="MobiDB-lite"/>
    </source>
</evidence>
<organism evidence="5">
    <name type="scientific">Fagus sylvatica</name>
    <name type="common">Beechnut</name>
    <dbReference type="NCBI Taxonomy" id="28930"/>
    <lineage>
        <taxon>Eukaryota</taxon>
        <taxon>Viridiplantae</taxon>
        <taxon>Streptophyta</taxon>
        <taxon>Embryophyta</taxon>
        <taxon>Tracheophyta</taxon>
        <taxon>Spermatophyta</taxon>
        <taxon>Magnoliopsida</taxon>
        <taxon>eudicotyledons</taxon>
        <taxon>Gunneridae</taxon>
        <taxon>Pentapetalae</taxon>
        <taxon>rosids</taxon>
        <taxon>fabids</taxon>
        <taxon>Fagales</taxon>
        <taxon>Fagaceae</taxon>
        <taxon>Fagus</taxon>
    </lineage>
</organism>
<feature type="compositionally biased region" description="Basic and acidic residues" evidence="2">
    <location>
        <begin position="552"/>
        <end position="571"/>
    </location>
</feature>
<reference evidence="5" key="1">
    <citation type="submission" date="2018-02" db="EMBL/GenBank/DDBJ databases">
        <authorList>
            <person name="Cohen D.B."/>
            <person name="Kent A.D."/>
        </authorList>
    </citation>
    <scope>NUCLEOTIDE SEQUENCE</scope>
</reference>
<feature type="region of interest" description="Disordered" evidence="2">
    <location>
        <begin position="1348"/>
        <end position="1404"/>
    </location>
</feature>
<dbReference type="Pfam" id="PF12146">
    <property type="entry name" value="Hydrolase_4"/>
    <property type="match status" value="1"/>
</dbReference>
<protein>
    <recommendedName>
        <fullName evidence="4">Serine aminopeptidase S33 domain-containing protein</fullName>
    </recommendedName>
</protein>
<feature type="compositionally biased region" description="Polar residues" evidence="2">
    <location>
        <begin position="513"/>
        <end position="522"/>
    </location>
</feature>
<gene>
    <name evidence="5" type="ORF">FSB_LOCUS6595</name>
</gene>
<dbReference type="EMBL" id="OIVN01000345">
    <property type="protein sequence ID" value="SPC78713.1"/>
    <property type="molecule type" value="Genomic_DNA"/>
</dbReference>
<feature type="region of interest" description="Disordered" evidence="2">
    <location>
        <begin position="513"/>
        <end position="571"/>
    </location>
</feature>
<dbReference type="InterPro" id="IPR029058">
    <property type="entry name" value="AB_hydrolase_fold"/>
</dbReference>
<feature type="coiled-coil region" evidence="1">
    <location>
        <begin position="419"/>
        <end position="481"/>
    </location>
</feature>
<dbReference type="PANTHER" id="PTHR33883">
    <property type="entry name" value="WPP DOMAIN-ASSOCIATED PROTEIN"/>
    <property type="match status" value="1"/>
</dbReference>
<dbReference type="SUPFAM" id="SSF53474">
    <property type="entry name" value="alpha/beta-Hydrolases"/>
    <property type="match status" value="1"/>
</dbReference>
<feature type="domain" description="Serine aminopeptidase S33" evidence="4">
    <location>
        <begin position="61"/>
        <end position="301"/>
    </location>
</feature>
<dbReference type="FunFam" id="3.40.50.1820:FF:000132">
    <property type="entry name" value="caffeoylshikimate esterase"/>
    <property type="match status" value="1"/>
</dbReference>
<keyword evidence="3" id="KW-0812">Transmembrane</keyword>
<dbReference type="InterPro" id="IPR037490">
    <property type="entry name" value="WAP"/>
</dbReference>
<keyword evidence="3" id="KW-0472">Membrane</keyword>
<feature type="region of interest" description="Disordered" evidence="2">
    <location>
        <begin position="1"/>
        <end position="20"/>
    </location>
</feature>
<evidence type="ECO:0000256" key="1">
    <source>
        <dbReference type="SAM" id="Coils"/>
    </source>
</evidence>
<evidence type="ECO:0000259" key="4">
    <source>
        <dbReference type="Pfam" id="PF12146"/>
    </source>
</evidence>
<dbReference type="Gene3D" id="3.40.50.1820">
    <property type="entry name" value="alpha/beta hydrolase"/>
    <property type="match status" value="1"/>
</dbReference>
<dbReference type="InterPro" id="IPR022742">
    <property type="entry name" value="Hydrolase_4"/>
</dbReference>
<evidence type="ECO:0000313" key="5">
    <source>
        <dbReference type="EMBL" id="SPC78713.1"/>
    </source>
</evidence>
<accession>A0A2N9EV92</accession>
<keyword evidence="3" id="KW-1133">Transmembrane helix</keyword>
<name>A0A2N9EV92_FAGSY</name>
<dbReference type="PANTHER" id="PTHR33883:SF7">
    <property type="entry name" value="OS04G0521600 PROTEIN"/>
    <property type="match status" value="1"/>
</dbReference>
<feature type="compositionally biased region" description="Basic and acidic residues" evidence="2">
    <location>
        <begin position="1257"/>
        <end position="1283"/>
    </location>
</feature>
<feature type="transmembrane region" description="Helical" evidence="3">
    <location>
        <begin position="1410"/>
        <end position="1430"/>
    </location>
</feature>
<keyword evidence="1" id="KW-0175">Coiled coil</keyword>
<sequence length="1451" mass="162625">MAQPHPHPIEEANEESPFGSLTPDEFYARHSVSHGSEYITNPRGLKLFTQWWTPLPPTKTIGTLAVVHGFTGESSWFLQLTAVFFTKAGFATCAIDHQGHGFSEGLVAHIPDISPVVDDCISFFQSFRARHASSLPAFLYSESLGGAIALLITLRLGREAFDGLILNGAMCGISAKFKPPWPLEHFLSLVAAVVPTWRVVPTRGSIPEVSFKEEWKRKLALASPRRTVARPRAATARELLRICNELQGRFEEVEMPLLIVHGGDDVVCDPESAEELYKRAASKDKTLKIYPGMWHQLIGEPKENAELVFGDMLEWLQSHAKLASDARASGFGGAEMDEFFGGMDGRFRVSITDSTMMCIVHHAMDKAHEKVKSKEGVVERLNEISKFYELAVMQLEGCLKFVQEETDSCILESNHEEVLEDLTEIRDRLQGRLKESELAISEKDRELTERIENELKLRQALEVKETELVSLRAKLELERTKSEGIEEFVLGNRVSGDEDRDGEFCELKHSVDQQAHNASAPPSISGCKISNIAGEKSSPEKDSCNRTGKSSSKVEEADHKEELTEKEQQEDGSHYVAKMIKNHESIIRKKSEELNWLKREILRENECSSSRGEKNTISLKRRIQDVVVRLDNLMEWNTKLGSTFGYHGATHGDENFLEKRELQFGESIDTLADAWEKIDKVSVSFASREEQENEIRKLRQEKKDAHLQTMIIEETYVTLLKGLMKEVNIESYYHDLESLICDDIYKDLFRETVRQWNENFESDKIEAQTREEIFFIAFSKALKDYGSTHDFALSELQDIRAVNNFVEDSTSTNKLGSVEGAVGEDLCAALLREMFKEQNKRTEGYITESLIRDEIYIIVFGETIKSIVGTASNASSQHQEVKVPITSEFFQSAESLVKEDVCMLLFRETVKELKMDIDAYNMESLIWEDIYKFVIVEAVKDAESQIYDNLNGDMLSPNKLYDSLQVSGEDNLIQKMDSLSQCFQVEEDLMLSASSELKEYTAQLDIVSLKSEEMDGHQIFEEFLVDEEHTFSSVSGKLEKALQQLVTSKSLLGELGSNLGIAVGDLEEAHDHMTPRVGVPHVGQPSFHPPKDEEEGQLNTSDSILSPLLGFLHVLVDFERIVHEKLRMNILRLEEVKYNLDPLIELVASLRNKEFLYRKAFVSRCQNLQKAELEVDMLGDQVDVLLGLLEKIYTTLHHYSPALQQYFEVSDILNLIKKELTAGAVDIPNYTGTFSGTGTGTGTELRDREQSTGGGSERQRAEEREPSTDGGGSERQRAEERDPSLPAVIGVAEKLNRASVFSLKRRRFGFAPYTVMAGLGSLVHKQLCFISLLLLLLLLFPDLNTSQDPPVGSPGPGPGQSPHHEPPIETPTSPPTALPPPPYDTPNLPPPPTPATTKGSSGRLSGGQKAGIVIGVLAGTGVLLLGGLVYKKRRDNIRRSWFGTAARRHIL</sequence>
<evidence type="ECO:0000256" key="3">
    <source>
        <dbReference type="SAM" id="Phobius"/>
    </source>
</evidence>
<feature type="region of interest" description="Disordered" evidence="2">
    <location>
        <begin position="1233"/>
        <end position="1285"/>
    </location>
</feature>
<proteinExistence type="predicted"/>
<feature type="compositionally biased region" description="Pro residues" evidence="2">
    <location>
        <begin position="1368"/>
        <end position="1394"/>
    </location>
</feature>